<proteinExistence type="inferred from homology"/>
<dbReference type="Gene3D" id="3.30.420.140">
    <property type="entry name" value="YqgF/RNase H-like domain"/>
    <property type="match status" value="1"/>
</dbReference>
<dbReference type="HAMAP" id="MF_00651">
    <property type="entry name" value="Nuclease_YqgF"/>
    <property type="match status" value="1"/>
</dbReference>
<name>E7C2T9_9GAMM</name>
<keyword evidence="3 5" id="KW-0540">Nuclease</keyword>
<sequence>MSSTFIAFDFGMTKMGIAIGQNITNTASPLDPMVMRNGSPDWDLVERLIKEYRPTTIILGKPKVIDESSETLMKKIKAFKRSLEKDFSQNVEWTPEHLTSKDAKEKLKVRRQEGILSRKIMKGQIDSMAAAIFLQDWMNQR</sequence>
<dbReference type="EC" id="3.1.-.-" evidence="5"/>
<keyword evidence="1 5" id="KW-0963">Cytoplasm</keyword>
<evidence type="ECO:0000259" key="6">
    <source>
        <dbReference type="SMART" id="SM00732"/>
    </source>
</evidence>
<dbReference type="GO" id="GO:0004519">
    <property type="term" value="F:endonuclease activity"/>
    <property type="evidence" value="ECO:0007669"/>
    <property type="project" value="UniProtKB-KW"/>
</dbReference>
<evidence type="ECO:0000256" key="3">
    <source>
        <dbReference type="ARBA" id="ARBA00022722"/>
    </source>
</evidence>
<reference evidence="7" key="1">
    <citation type="submission" date="2010-01" db="EMBL/GenBank/DDBJ databases">
        <title>Genome fragments of uncultured bacteria from the North Pacific subtropical Gyre.</title>
        <authorList>
            <person name="Pham V.D."/>
            <person name="Delong E.F."/>
        </authorList>
    </citation>
    <scope>NUCLEOTIDE SEQUENCE</scope>
</reference>
<dbReference type="NCBIfam" id="TIGR00250">
    <property type="entry name" value="RNAse_H_YqgF"/>
    <property type="match status" value="1"/>
</dbReference>
<dbReference type="GO" id="GO:0000967">
    <property type="term" value="P:rRNA 5'-end processing"/>
    <property type="evidence" value="ECO:0007669"/>
    <property type="project" value="UniProtKB-UniRule"/>
</dbReference>
<comment type="similarity">
    <text evidence="5">Belongs to the YqgF HJR family.</text>
</comment>
<evidence type="ECO:0000256" key="2">
    <source>
        <dbReference type="ARBA" id="ARBA00022517"/>
    </source>
</evidence>
<protein>
    <recommendedName>
        <fullName evidence="5">Putative pre-16S rRNA nuclease</fullName>
        <ecNumber evidence="5">3.1.-.-</ecNumber>
    </recommendedName>
</protein>
<evidence type="ECO:0000313" key="7">
    <source>
        <dbReference type="EMBL" id="ADI21763.1"/>
    </source>
</evidence>
<comment type="subcellular location">
    <subcellularLocation>
        <location evidence="5">Cytoplasm</location>
    </subcellularLocation>
</comment>
<dbReference type="PANTHER" id="PTHR33317">
    <property type="entry name" value="POLYNUCLEOTIDYL TRANSFERASE, RIBONUCLEASE H-LIKE SUPERFAMILY PROTEIN"/>
    <property type="match status" value="1"/>
</dbReference>
<keyword evidence="7" id="KW-0255">Endonuclease</keyword>
<keyword evidence="4 5" id="KW-0378">Hydrolase</keyword>
<accession>E7C2T9</accession>
<evidence type="ECO:0000256" key="5">
    <source>
        <dbReference type="HAMAP-Rule" id="MF_00651"/>
    </source>
</evidence>
<comment type="function">
    <text evidence="5">Could be a nuclease involved in processing of the 5'-end of pre-16S rRNA.</text>
</comment>
<dbReference type="EMBL" id="GU567965">
    <property type="protein sequence ID" value="ADI21763.1"/>
    <property type="molecule type" value="Genomic_DNA"/>
</dbReference>
<dbReference type="InterPro" id="IPR037027">
    <property type="entry name" value="YqgF/RNaseH-like_dom_sf"/>
</dbReference>
<dbReference type="Pfam" id="PF03652">
    <property type="entry name" value="RuvX"/>
    <property type="match status" value="1"/>
</dbReference>
<dbReference type="InterPro" id="IPR012337">
    <property type="entry name" value="RNaseH-like_sf"/>
</dbReference>
<dbReference type="InterPro" id="IPR005227">
    <property type="entry name" value="YqgF"/>
</dbReference>
<keyword evidence="2 5" id="KW-0690">Ribosome biogenesis</keyword>
<organism evidence="7">
    <name type="scientific">uncultured gamma proteobacterium HF0130_22O14</name>
    <dbReference type="NCBI Taxonomy" id="723567"/>
    <lineage>
        <taxon>Bacteria</taxon>
        <taxon>Pseudomonadati</taxon>
        <taxon>Pseudomonadota</taxon>
        <taxon>Gammaproteobacteria</taxon>
        <taxon>environmental samples</taxon>
    </lineage>
</organism>
<dbReference type="GO" id="GO:0005829">
    <property type="term" value="C:cytosol"/>
    <property type="evidence" value="ECO:0007669"/>
    <property type="project" value="TreeGrafter"/>
</dbReference>
<dbReference type="PANTHER" id="PTHR33317:SF4">
    <property type="entry name" value="POLYNUCLEOTIDYL TRANSFERASE, RIBONUCLEASE H-LIKE SUPERFAMILY PROTEIN"/>
    <property type="match status" value="1"/>
</dbReference>
<dbReference type="AlphaFoldDB" id="E7C2T9"/>
<evidence type="ECO:0000256" key="1">
    <source>
        <dbReference type="ARBA" id="ARBA00022490"/>
    </source>
</evidence>
<dbReference type="SMART" id="SM00732">
    <property type="entry name" value="YqgFc"/>
    <property type="match status" value="1"/>
</dbReference>
<dbReference type="InterPro" id="IPR006641">
    <property type="entry name" value="YqgF/RNaseH-like_dom"/>
</dbReference>
<dbReference type="SUPFAM" id="SSF53098">
    <property type="entry name" value="Ribonuclease H-like"/>
    <property type="match status" value="1"/>
</dbReference>
<dbReference type="CDD" id="cd16964">
    <property type="entry name" value="YqgF"/>
    <property type="match status" value="1"/>
</dbReference>
<dbReference type="GO" id="GO:0016788">
    <property type="term" value="F:hydrolase activity, acting on ester bonds"/>
    <property type="evidence" value="ECO:0007669"/>
    <property type="project" value="UniProtKB-UniRule"/>
</dbReference>
<evidence type="ECO:0000256" key="4">
    <source>
        <dbReference type="ARBA" id="ARBA00022801"/>
    </source>
</evidence>
<feature type="domain" description="YqgF/RNase H-like" evidence="6">
    <location>
        <begin position="3"/>
        <end position="103"/>
    </location>
</feature>